<comment type="caution">
    <text evidence="2">The sequence shown here is derived from an EMBL/GenBank/DDBJ whole genome shotgun (WGS) entry which is preliminary data.</text>
</comment>
<protein>
    <submittedName>
        <fullName evidence="2">Uncharacterized protein</fullName>
    </submittedName>
</protein>
<keyword evidence="1" id="KW-0812">Transmembrane</keyword>
<feature type="transmembrane region" description="Helical" evidence="1">
    <location>
        <begin position="368"/>
        <end position="396"/>
    </location>
</feature>
<feature type="transmembrane region" description="Helical" evidence="1">
    <location>
        <begin position="269"/>
        <end position="289"/>
    </location>
</feature>
<keyword evidence="3" id="KW-1185">Reference proteome</keyword>
<dbReference type="Proteomes" id="UP000186817">
    <property type="component" value="Unassembled WGS sequence"/>
</dbReference>
<accession>A0A1Q9DEM2</accession>
<keyword evidence="1" id="KW-1133">Transmembrane helix</keyword>
<name>A0A1Q9DEM2_SYMMI</name>
<reference evidence="2 3" key="1">
    <citation type="submission" date="2016-02" db="EMBL/GenBank/DDBJ databases">
        <title>Genome analysis of coral dinoflagellate symbionts highlights evolutionary adaptations to a symbiotic lifestyle.</title>
        <authorList>
            <person name="Aranda M."/>
            <person name="Li Y."/>
            <person name="Liew Y.J."/>
            <person name="Baumgarten S."/>
            <person name="Simakov O."/>
            <person name="Wilson M."/>
            <person name="Piel J."/>
            <person name="Ashoor H."/>
            <person name="Bougouffa S."/>
            <person name="Bajic V.B."/>
            <person name="Ryu T."/>
            <person name="Ravasi T."/>
            <person name="Bayer T."/>
            <person name="Micklem G."/>
            <person name="Kim H."/>
            <person name="Bhak J."/>
            <person name="Lajeunesse T.C."/>
            <person name="Voolstra C.R."/>
        </authorList>
    </citation>
    <scope>NUCLEOTIDE SEQUENCE [LARGE SCALE GENOMIC DNA]</scope>
    <source>
        <strain evidence="2 3">CCMP2467</strain>
    </source>
</reference>
<keyword evidence="1" id="KW-0472">Membrane</keyword>
<proteinExistence type="predicted"/>
<evidence type="ECO:0000313" key="2">
    <source>
        <dbReference type="EMBL" id="OLP93663.1"/>
    </source>
</evidence>
<feature type="transmembrane region" description="Helical" evidence="1">
    <location>
        <begin position="296"/>
        <end position="314"/>
    </location>
</feature>
<feature type="transmembrane region" description="Helical" evidence="1">
    <location>
        <begin position="326"/>
        <end position="356"/>
    </location>
</feature>
<dbReference type="AlphaFoldDB" id="A0A1Q9DEM2"/>
<gene>
    <name evidence="2" type="ORF">AK812_SmicGene24406</name>
</gene>
<dbReference type="EMBL" id="LSRX01000573">
    <property type="protein sequence ID" value="OLP93663.1"/>
    <property type="molecule type" value="Genomic_DNA"/>
</dbReference>
<sequence length="453" mass="48346">MAASDVDALKQEILSTNQFLENMRSMPNFQCILDVQARALVARIVKMGGIPAEAAASVAEVWNQGPWSETHRTDFGQALSTAVATGGGRRKGQRREGQDVRSFERFLSEKDIEVLRSDVTLMAKLDVLASRCLSIHLVLPTESSYRVIIGAGQAVGSLAKGEQELHSVVVDFKKVLKRKTKDFDRKTPLINDFPLQPDGLPAGIRQAAYQDDPPHSGLVEAHAVQQANNSLILRGSDKRIRDQKMSQTGFSGQFMQQHSSVEVEEVVEVVPVLVLGVAPGLVLVVALAVVLRRAQVARLSLVLGLLHPALLPPAGLASPGLSSPSLVVLVVLVLVPVVVLVEVLVVVQLVLVLPAAVPLLCVFSSSSFALFVASSVVVLVVLELVLQVVLVALLLVGPLGASAPVQAALVTSVLPPGCENASCGDDDSPHFHCQLVSRLCHEEASGKYCKTKD</sequence>
<organism evidence="2 3">
    <name type="scientific">Symbiodinium microadriaticum</name>
    <name type="common">Dinoflagellate</name>
    <name type="synonym">Zooxanthella microadriatica</name>
    <dbReference type="NCBI Taxonomy" id="2951"/>
    <lineage>
        <taxon>Eukaryota</taxon>
        <taxon>Sar</taxon>
        <taxon>Alveolata</taxon>
        <taxon>Dinophyceae</taxon>
        <taxon>Suessiales</taxon>
        <taxon>Symbiodiniaceae</taxon>
        <taxon>Symbiodinium</taxon>
    </lineage>
</organism>
<evidence type="ECO:0000256" key="1">
    <source>
        <dbReference type="SAM" id="Phobius"/>
    </source>
</evidence>
<evidence type="ECO:0000313" key="3">
    <source>
        <dbReference type="Proteomes" id="UP000186817"/>
    </source>
</evidence>